<evidence type="ECO:0000313" key="14">
    <source>
        <dbReference type="Proteomes" id="UP000009192"/>
    </source>
</evidence>
<evidence type="ECO:0000256" key="9">
    <source>
        <dbReference type="ARBA" id="ARBA00036320"/>
    </source>
</evidence>
<feature type="domain" description="Peptidase S1" evidence="12">
    <location>
        <begin position="35"/>
        <end position="261"/>
    </location>
</feature>
<dbReference type="MEROPS" id="S01.B02"/>
<dbReference type="PhylomeDB" id="B4KVU4"/>
<dbReference type="Proteomes" id="UP000009192">
    <property type="component" value="Unassembled WGS sequence"/>
</dbReference>
<dbReference type="OMA" id="RFENWWA"/>
<dbReference type="InterPro" id="IPR050430">
    <property type="entry name" value="Peptidase_S1"/>
</dbReference>
<keyword evidence="4 11" id="KW-0732">Signal</keyword>
<keyword evidence="3" id="KW-0645">Protease</keyword>
<accession>B4KVU4</accession>
<dbReference type="GO" id="GO:0004252">
    <property type="term" value="F:serine-type endopeptidase activity"/>
    <property type="evidence" value="ECO:0007669"/>
    <property type="project" value="UniProtKB-EC"/>
</dbReference>
<comment type="catalytic activity">
    <reaction evidence="9">
        <text>Preferential cleavage: Arg-|-Xaa, Lys-|-Xaa.</text>
        <dbReference type="EC" id="3.4.21.4"/>
    </reaction>
</comment>
<keyword evidence="6" id="KW-0720">Serine protease</keyword>
<keyword evidence="7" id="KW-0865">Zymogen</keyword>
<proteinExistence type="inferred from homology"/>
<dbReference type="SMART" id="SM00020">
    <property type="entry name" value="Tryp_SPc"/>
    <property type="match status" value="1"/>
</dbReference>
<gene>
    <name evidence="13" type="primary">Dmoj\GI13257</name>
    <name evidence="13" type="ORF">Dmoj_GI13257</name>
</gene>
<comment type="similarity">
    <text evidence="2">Belongs to the peptidase S1 family.</text>
</comment>
<dbReference type="eggNOG" id="KOG3627">
    <property type="taxonomic scope" value="Eukaryota"/>
</dbReference>
<dbReference type="PANTHER" id="PTHR24276">
    <property type="entry name" value="POLYSERASE-RELATED"/>
    <property type="match status" value="1"/>
</dbReference>
<feature type="chain" id="PRO_5002814760" description="trypsin" evidence="11">
    <location>
        <begin position="20"/>
        <end position="265"/>
    </location>
</feature>
<keyword evidence="8" id="KW-1015">Disulfide bond</keyword>
<comment type="subcellular location">
    <subcellularLocation>
        <location evidence="1">Secreted</location>
        <location evidence="1">Extracellular space</location>
    </subcellularLocation>
</comment>
<organism evidence="13 14">
    <name type="scientific">Drosophila mojavensis</name>
    <name type="common">Fruit fly</name>
    <dbReference type="NCBI Taxonomy" id="7230"/>
    <lineage>
        <taxon>Eukaryota</taxon>
        <taxon>Metazoa</taxon>
        <taxon>Ecdysozoa</taxon>
        <taxon>Arthropoda</taxon>
        <taxon>Hexapoda</taxon>
        <taxon>Insecta</taxon>
        <taxon>Pterygota</taxon>
        <taxon>Neoptera</taxon>
        <taxon>Endopterygota</taxon>
        <taxon>Diptera</taxon>
        <taxon>Brachycera</taxon>
        <taxon>Muscomorpha</taxon>
        <taxon>Ephydroidea</taxon>
        <taxon>Drosophilidae</taxon>
        <taxon>Drosophila</taxon>
    </lineage>
</organism>
<evidence type="ECO:0000256" key="6">
    <source>
        <dbReference type="ARBA" id="ARBA00022825"/>
    </source>
</evidence>
<dbReference type="CDD" id="cd00190">
    <property type="entry name" value="Tryp_SPc"/>
    <property type="match status" value="1"/>
</dbReference>
<evidence type="ECO:0000256" key="1">
    <source>
        <dbReference type="ARBA" id="ARBA00004239"/>
    </source>
</evidence>
<evidence type="ECO:0000256" key="11">
    <source>
        <dbReference type="SAM" id="SignalP"/>
    </source>
</evidence>
<evidence type="ECO:0000256" key="8">
    <source>
        <dbReference type="ARBA" id="ARBA00023157"/>
    </source>
</evidence>
<keyword evidence="5 13" id="KW-0378">Hydrolase</keyword>
<dbReference type="PRINTS" id="PR00722">
    <property type="entry name" value="CHYMOTRYPSIN"/>
</dbReference>
<keyword evidence="14" id="KW-1185">Reference proteome</keyword>
<dbReference type="PROSITE" id="PS50240">
    <property type="entry name" value="TRYPSIN_DOM"/>
    <property type="match status" value="1"/>
</dbReference>
<evidence type="ECO:0000256" key="4">
    <source>
        <dbReference type="ARBA" id="ARBA00022729"/>
    </source>
</evidence>
<protein>
    <recommendedName>
        <fullName evidence="10">trypsin</fullName>
        <ecNumber evidence="10">3.4.21.4</ecNumber>
    </recommendedName>
</protein>
<feature type="signal peptide" evidence="11">
    <location>
        <begin position="1"/>
        <end position="19"/>
    </location>
</feature>
<sequence length="265" mass="28835">MKVFAQILLLALACTTALGNRTTSTDEEHNPSNIIANGYAAYQGKAPYIVSLLLENYDGTQVGICSGVIISSSYVLTAAQCLSTDVVEAHLGAISRGNGQYHFKVYEYDFIRPENWPSMGYDIGLIRIPYVEFSATVNKINLPRLSQKNERFENWWAVACGWGELANGQTADRLQCVDLQIMTNNECHESYGVLPPNVVCARSTGGKSTCRGDTGGPLVAHDEPVLVGITSFGSADGCTFGKPAGFTRVTSHLDWIQSNTGIYYE</sequence>
<dbReference type="InParanoid" id="B4KVU4"/>
<evidence type="ECO:0000256" key="5">
    <source>
        <dbReference type="ARBA" id="ARBA00022801"/>
    </source>
</evidence>
<dbReference type="InterPro" id="IPR001314">
    <property type="entry name" value="Peptidase_S1A"/>
</dbReference>
<dbReference type="SUPFAM" id="SSF50494">
    <property type="entry name" value="Trypsin-like serine proteases"/>
    <property type="match status" value="1"/>
</dbReference>
<dbReference type="FunFam" id="2.40.10.10:FF:000025">
    <property type="entry name" value="serine proteases 1/2"/>
    <property type="match status" value="1"/>
</dbReference>
<evidence type="ECO:0000313" key="13">
    <source>
        <dbReference type="EMBL" id="EDW18468.1"/>
    </source>
</evidence>
<dbReference type="InterPro" id="IPR001254">
    <property type="entry name" value="Trypsin_dom"/>
</dbReference>
<dbReference type="InterPro" id="IPR043504">
    <property type="entry name" value="Peptidase_S1_PA_chymotrypsin"/>
</dbReference>
<dbReference type="SMR" id="B4KVU4"/>
<evidence type="ECO:0000256" key="10">
    <source>
        <dbReference type="ARBA" id="ARBA00038868"/>
    </source>
</evidence>
<dbReference type="AlphaFoldDB" id="B4KVU4"/>
<dbReference type="OrthoDB" id="5565075at2759"/>
<evidence type="ECO:0000256" key="2">
    <source>
        <dbReference type="ARBA" id="ARBA00007664"/>
    </source>
</evidence>
<dbReference type="GO" id="GO:0005576">
    <property type="term" value="C:extracellular region"/>
    <property type="evidence" value="ECO:0007669"/>
    <property type="project" value="UniProtKB-SubCell"/>
</dbReference>
<dbReference type="GO" id="GO:0006508">
    <property type="term" value="P:proteolysis"/>
    <property type="evidence" value="ECO:0007669"/>
    <property type="project" value="UniProtKB-KW"/>
</dbReference>
<evidence type="ECO:0000256" key="7">
    <source>
        <dbReference type="ARBA" id="ARBA00023145"/>
    </source>
</evidence>
<dbReference type="PANTHER" id="PTHR24276:SF91">
    <property type="entry name" value="AT26814P-RELATED"/>
    <property type="match status" value="1"/>
</dbReference>
<evidence type="ECO:0000256" key="3">
    <source>
        <dbReference type="ARBA" id="ARBA00022670"/>
    </source>
</evidence>
<name>B4KVU4_DROMO</name>
<dbReference type="Gene3D" id="2.40.10.10">
    <property type="entry name" value="Trypsin-like serine proteases"/>
    <property type="match status" value="2"/>
</dbReference>
<evidence type="ECO:0000259" key="12">
    <source>
        <dbReference type="PROSITE" id="PS50240"/>
    </source>
</evidence>
<dbReference type="HOGENOM" id="CLU_006842_7_6_1"/>
<dbReference type="EC" id="3.4.21.4" evidence="10"/>
<dbReference type="InterPro" id="IPR009003">
    <property type="entry name" value="Peptidase_S1_PA"/>
</dbReference>
<dbReference type="Pfam" id="PF00089">
    <property type="entry name" value="Trypsin"/>
    <property type="match status" value="1"/>
</dbReference>
<dbReference type="KEGG" id="dmo:Dmoj_GI13257"/>
<dbReference type="EMBL" id="CH933809">
    <property type="protein sequence ID" value="EDW18468.1"/>
    <property type="molecule type" value="Genomic_DNA"/>
</dbReference>
<reference evidence="13 14" key="1">
    <citation type="journal article" date="2007" name="Nature">
        <title>Evolution of genes and genomes on the Drosophila phylogeny.</title>
        <authorList>
            <consortium name="Drosophila 12 Genomes Consortium"/>
            <person name="Clark A.G."/>
            <person name="Eisen M.B."/>
            <person name="Smith D.R."/>
            <person name="Bergman C.M."/>
            <person name="Oliver B."/>
            <person name="Markow T.A."/>
            <person name="Kaufman T.C."/>
            <person name="Kellis M."/>
            <person name="Gelbart W."/>
            <person name="Iyer V.N."/>
            <person name="Pollard D.A."/>
            <person name="Sackton T.B."/>
            <person name="Larracuente A.M."/>
            <person name="Singh N.D."/>
            <person name="Abad J.P."/>
            <person name="Abt D.N."/>
            <person name="Adryan B."/>
            <person name="Aguade M."/>
            <person name="Akashi H."/>
            <person name="Anderson W.W."/>
            <person name="Aquadro C.F."/>
            <person name="Ardell D.H."/>
            <person name="Arguello R."/>
            <person name="Artieri C.G."/>
            <person name="Barbash D.A."/>
            <person name="Barker D."/>
            <person name="Barsanti P."/>
            <person name="Batterham P."/>
            <person name="Batzoglou S."/>
            <person name="Begun D."/>
            <person name="Bhutkar A."/>
            <person name="Blanco E."/>
            <person name="Bosak S.A."/>
            <person name="Bradley R.K."/>
            <person name="Brand A.D."/>
            <person name="Brent M.R."/>
            <person name="Brooks A.N."/>
            <person name="Brown R.H."/>
            <person name="Butlin R.K."/>
            <person name="Caggese C."/>
            <person name="Calvi B.R."/>
            <person name="Bernardo de Carvalho A."/>
            <person name="Caspi A."/>
            <person name="Castrezana S."/>
            <person name="Celniker S.E."/>
            <person name="Chang J.L."/>
            <person name="Chapple C."/>
            <person name="Chatterji S."/>
            <person name="Chinwalla A."/>
            <person name="Civetta A."/>
            <person name="Clifton S.W."/>
            <person name="Comeron J.M."/>
            <person name="Costello J.C."/>
            <person name="Coyne J.A."/>
            <person name="Daub J."/>
            <person name="David R.G."/>
            <person name="Delcher A.L."/>
            <person name="Delehaunty K."/>
            <person name="Do C.B."/>
            <person name="Ebling H."/>
            <person name="Edwards K."/>
            <person name="Eickbush T."/>
            <person name="Evans J.D."/>
            <person name="Filipski A."/>
            <person name="Findeiss S."/>
            <person name="Freyhult E."/>
            <person name="Fulton L."/>
            <person name="Fulton R."/>
            <person name="Garcia A.C."/>
            <person name="Gardiner A."/>
            <person name="Garfield D.A."/>
            <person name="Garvin B.E."/>
            <person name="Gibson G."/>
            <person name="Gilbert D."/>
            <person name="Gnerre S."/>
            <person name="Godfrey J."/>
            <person name="Good R."/>
            <person name="Gotea V."/>
            <person name="Gravely B."/>
            <person name="Greenberg A.J."/>
            <person name="Griffiths-Jones S."/>
            <person name="Gross S."/>
            <person name="Guigo R."/>
            <person name="Gustafson E.A."/>
            <person name="Haerty W."/>
            <person name="Hahn M.W."/>
            <person name="Halligan D.L."/>
            <person name="Halpern A.L."/>
            <person name="Halter G.M."/>
            <person name="Han M.V."/>
            <person name="Heger A."/>
            <person name="Hillier L."/>
            <person name="Hinrichs A.S."/>
            <person name="Holmes I."/>
            <person name="Hoskins R.A."/>
            <person name="Hubisz M.J."/>
            <person name="Hultmark D."/>
            <person name="Huntley M.A."/>
            <person name="Jaffe D.B."/>
            <person name="Jagadeeshan S."/>
            <person name="Jeck W.R."/>
            <person name="Johnson J."/>
            <person name="Jones C.D."/>
            <person name="Jordan W.C."/>
            <person name="Karpen G.H."/>
            <person name="Kataoka E."/>
            <person name="Keightley P.D."/>
            <person name="Kheradpour P."/>
            <person name="Kirkness E.F."/>
            <person name="Koerich L.B."/>
            <person name="Kristiansen K."/>
            <person name="Kudrna D."/>
            <person name="Kulathinal R.J."/>
            <person name="Kumar S."/>
            <person name="Kwok R."/>
            <person name="Lander E."/>
            <person name="Langley C.H."/>
            <person name="Lapoint R."/>
            <person name="Lazzaro B.P."/>
            <person name="Lee S.J."/>
            <person name="Levesque L."/>
            <person name="Li R."/>
            <person name="Lin C.F."/>
            <person name="Lin M.F."/>
            <person name="Lindblad-Toh K."/>
            <person name="Llopart A."/>
            <person name="Long M."/>
            <person name="Low L."/>
            <person name="Lozovsky E."/>
            <person name="Lu J."/>
            <person name="Luo M."/>
            <person name="Machado C.A."/>
            <person name="Makalowski W."/>
            <person name="Marzo M."/>
            <person name="Matsuda M."/>
            <person name="Matzkin L."/>
            <person name="McAllister B."/>
            <person name="McBride C.S."/>
            <person name="McKernan B."/>
            <person name="McKernan K."/>
            <person name="Mendez-Lago M."/>
            <person name="Minx P."/>
            <person name="Mollenhauer M.U."/>
            <person name="Montooth K."/>
            <person name="Mount S.M."/>
            <person name="Mu X."/>
            <person name="Myers E."/>
            <person name="Negre B."/>
            <person name="Newfeld S."/>
            <person name="Nielsen R."/>
            <person name="Noor M.A."/>
            <person name="O'Grady P."/>
            <person name="Pachter L."/>
            <person name="Papaceit M."/>
            <person name="Parisi M.J."/>
            <person name="Parisi M."/>
            <person name="Parts L."/>
            <person name="Pedersen J.S."/>
            <person name="Pesole G."/>
            <person name="Phillippy A.M."/>
            <person name="Ponting C.P."/>
            <person name="Pop M."/>
            <person name="Porcelli D."/>
            <person name="Powell J.R."/>
            <person name="Prohaska S."/>
            <person name="Pruitt K."/>
            <person name="Puig M."/>
            <person name="Quesneville H."/>
            <person name="Ram K.R."/>
            <person name="Rand D."/>
            <person name="Rasmussen M.D."/>
            <person name="Reed L.K."/>
            <person name="Reenan R."/>
            <person name="Reily A."/>
            <person name="Remington K.A."/>
            <person name="Rieger T.T."/>
            <person name="Ritchie M.G."/>
            <person name="Robin C."/>
            <person name="Rogers Y.H."/>
            <person name="Rohde C."/>
            <person name="Rozas J."/>
            <person name="Rubenfield M.J."/>
            <person name="Ruiz A."/>
            <person name="Russo S."/>
            <person name="Salzberg S.L."/>
            <person name="Sanchez-Gracia A."/>
            <person name="Saranga D.J."/>
            <person name="Sato H."/>
            <person name="Schaeffer S.W."/>
            <person name="Schatz M.C."/>
            <person name="Schlenke T."/>
            <person name="Schwartz R."/>
            <person name="Segarra C."/>
            <person name="Singh R.S."/>
            <person name="Sirot L."/>
            <person name="Sirota M."/>
            <person name="Sisneros N.B."/>
            <person name="Smith C.D."/>
            <person name="Smith T.F."/>
            <person name="Spieth J."/>
            <person name="Stage D.E."/>
            <person name="Stark A."/>
            <person name="Stephan W."/>
            <person name="Strausberg R.L."/>
            <person name="Strempel S."/>
            <person name="Sturgill D."/>
            <person name="Sutton G."/>
            <person name="Sutton G.G."/>
            <person name="Tao W."/>
            <person name="Teichmann S."/>
            <person name="Tobari Y.N."/>
            <person name="Tomimura Y."/>
            <person name="Tsolas J.M."/>
            <person name="Valente V.L."/>
            <person name="Venter E."/>
            <person name="Venter J.C."/>
            <person name="Vicario S."/>
            <person name="Vieira F.G."/>
            <person name="Vilella A.J."/>
            <person name="Villasante A."/>
            <person name="Walenz B."/>
            <person name="Wang J."/>
            <person name="Wasserman M."/>
            <person name="Watts T."/>
            <person name="Wilson D."/>
            <person name="Wilson R.K."/>
            <person name="Wing R.A."/>
            <person name="Wolfner M.F."/>
            <person name="Wong A."/>
            <person name="Wong G.K."/>
            <person name="Wu C.I."/>
            <person name="Wu G."/>
            <person name="Yamamoto D."/>
            <person name="Yang H.P."/>
            <person name="Yang S.P."/>
            <person name="Yorke J.A."/>
            <person name="Yoshida K."/>
            <person name="Zdobnov E."/>
            <person name="Zhang P."/>
            <person name="Zhang Y."/>
            <person name="Zimin A.V."/>
            <person name="Baldwin J."/>
            <person name="Abdouelleil A."/>
            <person name="Abdulkadir J."/>
            <person name="Abebe A."/>
            <person name="Abera B."/>
            <person name="Abreu J."/>
            <person name="Acer S.C."/>
            <person name="Aftuck L."/>
            <person name="Alexander A."/>
            <person name="An P."/>
            <person name="Anderson E."/>
            <person name="Anderson S."/>
            <person name="Arachi H."/>
            <person name="Azer M."/>
            <person name="Bachantsang P."/>
            <person name="Barry A."/>
            <person name="Bayul T."/>
            <person name="Berlin A."/>
            <person name="Bessette D."/>
            <person name="Bloom T."/>
            <person name="Blye J."/>
            <person name="Boguslavskiy L."/>
            <person name="Bonnet C."/>
            <person name="Boukhgalter B."/>
            <person name="Bourzgui I."/>
            <person name="Brown A."/>
            <person name="Cahill P."/>
            <person name="Channer S."/>
            <person name="Cheshatsang Y."/>
            <person name="Chuda L."/>
            <person name="Citroen M."/>
            <person name="Collymore A."/>
            <person name="Cooke P."/>
            <person name="Costello M."/>
            <person name="D'Aco K."/>
            <person name="Daza R."/>
            <person name="De Haan G."/>
            <person name="DeGray S."/>
            <person name="DeMaso C."/>
            <person name="Dhargay N."/>
            <person name="Dooley K."/>
            <person name="Dooley E."/>
            <person name="Doricent M."/>
            <person name="Dorje P."/>
            <person name="Dorjee K."/>
            <person name="Dupes A."/>
            <person name="Elong R."/>
            <person name="Falk J."/>
            <person name="Farina A."/>
            <person name="Faro S."/>
            <person name="Ferguson D."/>
            <person name="Fisher S."/>
            <person name="Foley C.D."/>
            <person name="Franke A."/>
            <person name="Friedrich D."/>
            <person name="Gadbois L."/>
            <person name="Gearin G."/>
            <person name="Gearin C.R."/>
            <person name="Giannoukos G."/>
            <person name="Goode T."/>
            <person name="Graham J."/>
            <person name="Grandbois E."/>
            <person name="Grewal S."/>
            <person name="Gyaltsen K."/>
            <person name="Hafez N."/>
            <person name="Hagos B."/>
            <person name="Hall J."/>
            <person name="Henson C."/>
            <person name="Hollinger A."/>
            <person name="Honan T."/>
            <person name="Huard M.D."/>
            <person name="Hughes L."/>
            <person name="Hurhula B."/>
            <person name="Husby M.E."/>
            <person name="Kamat A."/>
            <person name="Kanga B."/>
            <person name="Kashin S."/>
            <person name="Khazanovich D."/>
            <person name="Kisner P."/>
            <person name="Lance K."/>
            <person name="Lara M."/>
            <person name="Lee W."/>
            <person name="Lennon N."/>
            <person name="Letendre F."/>
            <person name="LeVine R."/>
            <person name="Lipovsky A."/>
            <person name="Liu X."/>
            <person name="Liu J."/>
            <person name="Liu S."/>
            <person name="Lokyitsang T."/>
            <person name="Lokyitsang Y."/>
            <person name="Lubonja R."/>
            <person name="Lui A."/>
            <person name="MacDonald P."/>
            <person name="Magnisalis V."/>
            <person name="Maru K."/>
            <person name="Matthews C."/>
            <person name="McCusker W."/>
            <person name="McDonough S."/>
            <person name="Mehta T."/>
            <person name="Meldrim J."/>
            <person name="Meneus L."/>
            <person name="Mihai O."/>
            <person name="Mihalev A."/>
            <person name="Mihova T."/>
            <person name="Mittelman R."/>
            <person name="Mlenga V."/>
            <person name="Montmayeur A."/>
            <person name="Mulrain L."/>
            <person name="Navidi A."/>
            <person name="Naylor J."/>
            <person name="Negash T."/>
            <person name="Nguyen T."/>
            <person name="Nguyen N."/>
            <person name="Nicol R."/>
            <person name="Norbu C."/>
            <person name="Norbu N."/>
            <person name="Novod N."/>
            <person name="O'Neill B."/>
            <person name="Osman S."/>
            <person name="Markiewicz E."/>
            <person name="Oyono O.L."/>
            <person name="Patti C."/>
            <person name="Phunkhang P."/>
            <person name="Pierre F."/>
            <person name="Priest M."/>
            <person name="Raghuraman S."/>
            <person name="Rege F."/>
            <person name="Reyes R."/>
            <person name="Rise C."/>
            <person name="Rogov P."/>
            <person name="Ross K."/>
            <person name="Ryan E."/>
            <person name="Settipalli S."/>
            <person name="Shea T."/>
            <person name="Sherpa N."/>
            <person name="Shi L."/>
            <person name="Shih D."/>
            <person name="Sparrow T."/>
            <person name="Spaulding J."/>
            <person name="Stalker J."/>
            <person name="Stange-Thomann N."/>
            <person name="Stavropoulos S."/>
            <person name="Stone C."/>
            <person name="Strader C."/>
            <person name="Tesfaye S."/>
            <person name="Thomson T."/>
            <person name="Thoulutsang Y."/>
            <person name="Thoulutsang D."/>
            <person name="Topham K."/>
            <person name="Topping I."/>
            <person name="Tsamla T."/>
            <person name="Vassiliev H."/>
            <person name="Vo A."/>
            <person name="Wangchuk T."/>
            <person name="Wangdi T."/>
            <person name="Weiand M."/>
            <person name="Wilkinson J."/>
            <person name="Wilson A."/>
            <person name="Yadav S."/>
            <person name="Young G."/>
            <person name="Yu Q."/>
            <person name="Zembek L."/>
            <person name="Zhong D."/>
            <person name="Zimmer A."/>
            <person name="Zwirko Z."/>
            <person name="Jaffe D.B."/>
            <person name="Alvarez P."/>
            <person name="Brockman W."/>
            <person name="Butler J."/>
            <person name="Chin C."/>
            <person name="Gnerre S."/>
            <person name="Grabherr M."/>
            <person name="Kleber M."/>
            <person name="Mauceli E."/>
            <person name="MacCallum I."/>
        </authorList>
    </citation>
    <scope>NUCLEOTIDE SEQUENCE [LARGE SCALE GENOMIC DNA]</scope>
    <source>
        <strain evidence="14">Tucson 15081-1352.22</strain>
    </source>
</reference>